<name>A0ABV5U779_9PSEU</name>
<protein>
    <recommendedName>
        <fullName evidence="3">Head-to-tail stopper</fullName>
    </recommendedName>
</protein>
<evidence type="ECO:0000313" key="2">
    <source>
        <dbReference type="Proteomes" id="UP001589535"/>
    </source>
</evidence>
<evidence type="ECO:0008006" key="3">
    <source>
        <dbReference type="Google" id="ProtNLM"/>
    </source>
</evidence>
<dbReference type="RefSeq" id="WP_378197698.1">
    <property type="nucleotide sequence ID" value="NZ_JBHMBK010000018.1"/>
</dbReference>
<organism evidence="1 2">
    <name type="scientific">Amycolatopsis plumensis</name>
    <dbReference type="NCBI Taxonomy" id="236508"/>
    <lineage>
        <taxon>Bacteria</taxon>
        <taxon>Bacillati</taxon>
        <taxon>Actinomycetota</taxon>
        <taxon>Actinomycetes</taxon>
        <taxon>Pseudonocardiales</taxon>
        <taxon>Pseudonocardiaceae</taxon>
        <taxon>Amycolatopsis</taxon>
    </lineage>
</organism>
<dbReference type="Proteomes" id="UP001589535">
    <property type="component" value="Unassembled WGS sequence"/>
</dbReference>
<keyword evidence="2" id="KW-1185">Reference proteome</keyword>
<gene>
    <name evidence="1" type="ORF">ACFFTO_24025</name>
</gene>
<evidence type="ECO:0000313" key="1">
    <source>
        <dbReference type="EMBL" id="MFB9687260.1"/>
    </source>
</evidence>
<accession>A0ABV5U779</accession>
<reference evidence="1 2" key="1">
    <citation type="submission" date="2024-09" db="EMBL/GenBank/DDBJ databases">
        <authorList>
            <person name="Sun Q."/>
            <person name="Mori K."/>
        </authorList>
    </citation>
    <scope>NUCLEOTIDE SEQUENCE [LARGE SCALE GENOMIC DNA]</scope>
    <source>
        <strain evidence="1 2">JCM 13852</strain>
    </source>
</reference>
<comment type="caution">
    <text evidence="1">The sequence shown here is derived from an EMBL/GenBank/DDBJ whole genome shotgun (WGS) entry which is preliminary data.</text>
</comment>
<sequence>MALTMPAFLLPHTVTVKPYAGNGAYGPIFGRPFTVRRAYVEDRRRRVRATDGAETISETTVITQPGAAIPAGSEVTVWPGTPAERTATVITSSTFDHPSAPAHLEVTLT</sequence>
<proteinExistence type="predicted"/>
<dbReference type="EMBL" id="JBHMBK010000018">
    <property type="protein sequence ID" value="MFB9687260.1"/>
    <property type="molecule type" value="Genomic_DNA"/>
</dbReference>